<organism evidence="1 2">
    <name type="scientific">Hungatella hathewayi DSM 13479</name>
    <dbReference type="NCBI Taxonomy" id="566550"/>
    <lineage>
        <taxon>Bacteria</taxon>
        <taxon>Bacillati</taxon>
        <taxon>Bacillota</taxon>
        <taxon>Clostridia</taxon>
        <taxon>Lachnospirales</taxon>
        <taxon>Lachnospiraceae</taxon>
        <taxon>Hungatella</taxon>
    </lineage>
</organism>
<comment type="caution">
    <text evidence="1">The sequence shown here is derived from an EMBL/GenBank/DDBJ whole genome shotgun (WGS) entry which is preliminary data.</text>
</comment>
<accession>D3AR18</accession>
<dbReference type="EMBL" id="ACIO01000685">
    <property type="protein sequence ID" value="EFC95733.1"/>
    <property type="molecule type" value="Genomic_DNA"/>
</dbReference>
<gene>
    <name evidence="1" type="ORF">CLOSTHATH_06074</name>
</gene>
<sequence>MESGRTRCQRVAGASFFIPAAPHEKCRAAIFPSNAPQGCVRRISKKTGGGFIQ</sequence>
<reference evidence="1 2" key="1">
    <citation type="submission" date="2010-01" db="EMBL/GenBank/DDBJ databases">
        <authorList>
            <person name="Weinstock G."/>
            <person name="Sodergren E."/>
            <person name="Clifton S."/>
            <person name="Fulton L."/>
            <person name="Fulton B."/>
            <person name="Courtney L."/>
            <person name="Fronick C."/>
            <person name="Harrison M."/>
            <person name="Strong C."/>
            <person name="Farmer C."/>
            <person name="Delahaunty K."/>
            <person name="Markovic C."/>
            <person name="Hall O."/>
            <person name="Minx P."/>
            <person name="Tomlinson C."/>
            <person name="Mitreva M."/>
            <person name="Nelson J."/>
            <person name="Hou S."/>
            <person name="Wollam A."/>
            <person name="Pepin K.H."/>
            <person name="Johnson M."/>
            <person name="Bhonagiri V."/>
            <person name="Nash W.E."/>
            <person name="Warren W."/>
            <person name="Chinwalla A."/>
            <person name="Mardis E.R."/>
            <person name="Wilson R.K."/>
        </authorList>
    </citation>
    <scope>NUCLEOTIDE SEQUENCE [LARGE SCALE GENOMIC DNA]</scope>
    <source>
        <strain evidence="1 2">DSM 13479</strain>
    </source>
</reference>
<proteinExistence type="predicted"/>
<name>D3AR18_9FIRM</name>
<dbReference type="HOGENOM" id="CLU_3062327_0_0_9"/>
<evidence type="ECO:0000313" key="1">
    <source>
        <dbReference type="EMBL" id="EFC95733.1"/>
    </source>
</evidence>
<dbReference type="Proteomes" id="UP000004968">
    <property type="component" value="Unassembled WGS sequence"/>
</dbReference>
<dbReference type="AlphaFoldDB" id="D3AR18"/>
<evidence type="ECO:0000313" key="2">
    <source>
        <dbReference type="Proteomes" id="UP000004968"/>
    </source>
</evidence>
<protein>
    <submittedName>
        <fullName evidence="1">Uncharacterized protein</fullName>
    </submittedName>
</protein>